<protein>
    <submittedName>
        <fullName evidence="1">Uncharacterized protein</fullName>
    </submittedName>
</protein>
<gene>
    <name evidence="1" type="ORF">Zm00014a_021342</name>
</gene>
<evidence type="ECO:0000313" key="1">
    <source>
        <dbReference type="EMBL" id="PWZ41750.1"/>
    </source>
</evidence>
<organism evidence="1 2">
    <name type="scientific">Zea mays</name>
    <name type="common">Maize</name>
    <dbReference type="NCBI Taxonomy" id="4577"/>
    <lineage>
        <taxon>Eukaryota</taxon>
        <taxon>Viridiplantae</taxon>
        <taxon>Streptophyta</taxon>
        <taxon>Embryophyta</taxon>
        <taxon>Tracheophyta</taxon>
        <taxon>Spermatophyta</taxon>
        <taxon>Magnoliopsida</taxon>
        <taxon>Liliopsida</taxon>
        <taxon>Poales</taxon>
        <taxon>Poaceae</taxon>
        <taxon>PACMAD clade</taxon>
        <taxon>Panicoideae</taxon>
        <taxon>Andropogonodae</taxon>
        <taxon>Andropogoneae</taxon>
        <taxon>Tripsacinae</taxon>
        <taxon>Zea</taxon>
    </lineage>
</organism>
<dbReference type="AlphaFoldDB" id="A0A3L6G8D2"/>
<evidence type="ECO:0000313" key="2">
    <source>
        <dbReference type="Proteomes" id="UP000251960"/>
    </source>
</evidence>
<sequence>MVFSSPRLHSTLSQTL</sequence>
<proteinExistence type="predicted"/>
<accession>A0A3L6G8D2</accession>
<reference evidence="1 2" key="1">
    <citation type="journal article" date="2018" name="Nat. Genet.">
        <title>Extensive intraspecific gene order and gene structural variations between Mo17 and other maize genomes.</title>
        <authorList>
            <person name="Sun S."/>
            <person name="Zhou Y."/>
            <person name="Chen J."/>
            <person name="Shi J."/>
            <person name="Zhao H."/>
            <person name="Zhao H."/>
            <person name="Song W."/>
            <person name="Zhang M."/>
            <person name="Cui Y."/>
            <person name="Dong X."/>
            <person name="Liu H."/>
            <person name="Ma X."/>
            <person name="Jiao Y."/>
            <person name="Wang B."/>
            <person name="Wei X."/>
            <person name="Stein J.C."/>
            <person name="Glaubitz J.C."/>
            <person name="Lu F."/>
            <person name="Yu G."/>
            <person name="Liang C."/>
            <person name="Fengler K."/>
            <person name="Li B."/>
            <person name="Rafalski A."/>
            <person name="Schnable P.S."/>
            <person name="Ware D.H."/>
            <person name="Buckler E.S."/>
            <person name="Lai J."/>
        </authorList>
    </citation>
    <scope>NUCLEOTIDE SEQUENCE [LARGE SCALE GENOMIC DNA]</scope>
    <source>
        <strain evidence="2">cv. Missouri 17</strain>
        <tissue evidence="1">Seedling</tissue>
    </source>
</reference>
<name>A0A3L6G8D2_MAIZE</name>
<dbReference type="EMBL" id="NCVQ01000003">
    <property type="protein sequence ID" value="PWZ41750.1"/>
    <property type="molecule type" value="Genomic_DNA"/>
</dbReference>
<dbReference type="Proteomes" id="UP000251960">
    <property type="component" value="Chromosome 2"/>
</dbReference>
<comment type="caution">
    <text evidence="1">The sequence shown here is derived from an EMBL/GenBank/DDBJ whole genome shotgun (WGS) entry which is preliminary data.</text>
</comment>